<evidence type="ECO:0000313" key="2">
    <source>
        <dbReference type="Proteomes" id="UP001638806"/>
    </source>
</evidence>
<organism evidence="1 2">
    <name type="scientific">Purpureocillium lilacinum</name>
    <name type="common">Paecilomyces lilacinus</name>
    <dbReference type="NCBI Taxonomy" id="33203"/>
    <lineage>
        <taxon>Eukaryota</taxon>
        <taxon>Fungi</taxon>
        <taxon>Dikarya</taxon>
        <taxon>Ascomycota</taxon>
        <taxon>Pezizomycotina</taxon>
        <taxon>Sordariomycetes</taxon>
        <taxon>Hypocreomycetidae</taxon>
        <taxon>Hypocreales</taxon>
        <taxon>Ophiocordycipitaceae</taxon>
        <taxon>Purpureocillium</taxon>
    </lineage>
</organism>
<name>A0ACC4DLW1_PURLI</name>
<comment type="caution">
    <text evidence="1">The sequence shown here is derived from an EMBL/GenBank/DDBJ whole genome shotgun (WGS) entry which is preliminary data.</text>
</comment>
<dbReference type="Proteomes" id="UP001638806">
    <property type="component" value="Unassembled WGS sequence"/>
</dbReference>
<gene>
    <name evidence="1" type="ORF">ACCO45_007954</name>
</gene>
<protein>
    <submittedName>
        <fullName evidence="1">Uncharacterized protein</fullName>
    </submittedName>
</protein>
<dbReference type="EMBL" id="JBGNUJ010000007">
    <property type="protein sequence ID" value="KAL3957376.1"/>
    <property type="molecule type" value="Genomic_DNA"/>
</dbReference>
<accession>A0ACC4DLW1</accession>
<proteinExistence type="predicted"/>
<sequence>MALAGTALKTARAAPSTSPRSQRKVQRGADIVRQHQVLALRLCGCMDEAGQVRWSGDHVPVARLSKVGRRTSLFVLHITIAHSIISGGGGAVSAALALRCDRPPPTQRPSTIFVFPSVRDGWPACGLRLLGPGWFGNLREAPRSVTRWGVAADSIRDAESKTGFTSRPRRNPAGCDDDPIPLAHDQSVPAHTTCGRRVLKDNGAPGRSNCGPALP</sequence>
<reference evidence="1" key="1">
    <citation type="submission" date="2024-12" db="EMBL/GenBank/DDBJ databases">
        <title>Comparative genomics and development of molecular markers within Purpureocillium lilacinum and among Purpureocillium species.</title>
        <authorList>
            <person name="Yeh Z.-Y."/>
            <person name="Ni N.-T."/>
            <person name="Lo P.-H."/>
            <person name="Mushyakhwo K."/>
            <person name="Lin C.-F."/>
            <person name="Nai Y.-S."/>
        </authorList>
    </citation>
    <scope>NUCLEOTIDE SEQUENCE</scope>
    <source>
        <strain evidence="1">NCHU-NPUST-175</strain>
    </source>
</reference>
<keyword evidence="2" id="KW-1185">Reference proteome</keyword>
<evidence type="ECO:0000313" key="1">
    <source>
        <dbReference type="EMBL" id="KAL3957376.1"/>
    </source>
</evidence>